<gene>
    <name evidence="6" type="ORF">M670_03154</name>
</gene>
<dbReference type="GO" id="GO:0042802">
    <property type="term" value="F:identical protein binding"/>
    <property type="evidence" value="ECO:0007669"/>
    <property type="project" value="TreeGrafter"/>
</dbReference>
<feature type="domain" description="Sensor histidine kinase NatK-like C-terminal" evidence="5">
    <location>
        <begin position="314"/>
        <end position="418"/>
    </location>
</feature>
<feature type="transmembrane region" description="Helical" evidence="4">
    <location>
        <begin position="138"/>
        <end position="161"/>
    </location>
</feature>
<keyword evidence="3" id="KW-0418">Kinase</keyword>
<protein>
    <submittedName>
        <fullName evidence="6">Putative signal transduction protein with a C-terminal ATPase domain</fullName>
        <ecNumber evidence="6">2.7.13.-</ecNumber>
    </submittedName>
</protein>
<feature type="transmembrane region" description="Helical" evidence="4">
    <location>
        <begin position="105"/>
        <end position="126"/>
    </location>
</feature>
<keyword evidence="1" id="KW-0597">Phosphoprotein</keyword>
<accession>A0A072NWG4</accession>
<evidence type="ECO:0000256" key="3">
    <source>
        <dbReference type="ARBA" id="ARBA00022777"/>
    </source>
</evidence>
<organism evidence="6 7">
    <name type="scientific">Schinkia azotoformans MEV2011</name>
    <dbReference type="NCBI Taxonomy" id="1348973"/>
    <lineage>
        <taxon>Bacteria</taxon>
        <taxon>Bacillati</taxon>
        <taxon>Bacillota</taxon>
        <taxon>Bacilli</taxon>
        <taxon>Bacillales</taxon>
        <taxon>Bacillaceae</taxon>
        <taxon>Calidifontibacillus/Schinkia group</taxon>
        <taxon>Schinkia</taxon>
    </lineage>
</organism>
<dbReference type="Pfam" id="PF14501">
    <property type="entry name" value="HATPase_c_5"/>
    <property type="match status" value="1"/>
</dbReference>
<feature type="transmembrane region" description="Helical" evidence="4">
    <location>
        <begin position="167"/>
        <end position="190"/>
    </location>
</feature>
<dbReference type="SUPFAM" id="SSF55874">
    <property type="entry name" value="ATPase domain of HSP90 chaperone/DNA topoisomerase II/histidine kinase"/>
    <property type="match status" value="1"/>
</dbReference>
<dbReference type="InterPro" id="IPR036890">
    <property type="entry name" value="HATPase_C_sf"/>
</dbReference>
<evidence type="ECO:0000313" key="6">
    <source>
        <dbReference type="EMBL" id="KEF37575.1"/>
    </source>
</evidence>
<keyword evidence="4" id="KW-0812">Transmembrane</keyword>
<feature type="transmembrane region" description="Helical" evidence="4">
    <location>
        <begin position="12"/>
        <end position="38"/>
    </location>
</feature>
<dbReference type="OrthoDB" id="1656061at2"/>
<dbReference type="InterPro" id="IPR032834">
    <property type="entry name" value="NatK-like_C"/>
</dbReference>
<evidence type="ECO:0000259" key="5">
    <source>
        <dbReference type="Pfam" id="PF14501"/>
    </source>
</evidence>
<dbReference type="AlphaFoldDB" id="A0A072NWG4"/>
<evidence type="ECO:0000313" key="7">
    <source>
        <dbReference type="Proteomes" id="UP000027936"/>
    </source>
</evidence>
<proteinExistence type="predicted"/>
<evidence type="ECO:0000256" key="2">
    <source>
        <dbReference type="ARBA" id="ARBA00022679"/>
    </source>
</evidence>
<dbReference type="PATRIC" id="fig|1348973.3.peg.3034"/>
<dbReference type="RefSeq" id="WP_035196633.1">
    <property type="nucleotide sequence ID" value="NZ_JJRY01000013.1"/>
</dbReference>
<keyword evidence="4" id="KW-1133">Transmembrane helix</keyword>
<keyword evidence="4" id="KW-0472">Membrane</keyword>
<dbReference type="InterPro" id="IPR016120">
    <property type="entry name" value="Sig_transdc_His_kin_SpoOB"/>
</dbReference>
<dbReference type="SUPFAM" id="SSF55890">
    <property type="entry name" value="Sporulation response regulatory protein Spo0B"/>
    <property type="match status" value="1"/>
</dbReference>
<evidence type="ECO:0000256" key="4">
    <source>
        <dbReference type="SAM" id="Phobius"/>
    </source>
</evidence>
<dbReference type="Gene3D" id="3.30.565.10">
    <property type="entry name" value="Histidine kinase-like ATPase, C-terminal domain"/>
    <property type="match status" value="1"/>
</dbReference>
<dbReference type="PANTHER" id="PTHR40448">
    <property type="entry name" value="TWO-COMPONENT SENSOR HISTIDINE KINASE"/>
    <property type="match status" value="1"/>
</dbReference>
<evidence type="ECO:0000256" key="1">
    <source>
        <dbReference type="ARBA" id="ARBA00022553"/>
    </source>
</evidence>
<reference evidence="6 7" key="1">
    <citation type="submission" date="2014-04" db="EMBL/GenBank/DDBJ databases">
        <title>Draft genome sequence of Bacillus azotoformans MEV2011, a (co-) denitrifying strain unable to grow in the presence of oxygen.</title>
        <authorList>
            <person name="Nielsen M."/>
            <person name="Schreiber L."/>
            <person name="Finster K."/>
            <person name="Schramm A."/>
        </authorList>
    </citation>
    <scope>NUCLEOTIDE SEQUENCE [LARGE SCALE GENOMIC DNA]</scope>
    <source>
        <strain evidence="6 7">MEV2011</strain>
    </source>
</reference>
<sequence>MIIIGIIEFISLFIAILFFANIRFDLLKLIVGFILILMPSLIGYFYFSQGVGIIVLFVGLSFFFYLFAKTKWVLIDVCIVILLGIFADNICQFLQNKLIGGRDSIIMHIVLFSCVFSILIVLYKVILKRKMTYVYLSYANQLLIMVLIIVTVAIFYINVFVLHTKMLVTINIAIQLLYLSLIILLFSLLLRTTKKEYMVKQKEILQQHFSEYTKALAKVNEDMQKFRHDYMNILLSIRGYLDEKNIDGLTEYFYTNIIPTEQQTLFRNKMFGVLEKIEVLDIKSIIASKMIQAERENIEVNLEIPQQISQINIDPIDFTRVLGIYLDNAIEASEKIKNPCINMAFFPNTEESIIIIIIENKCNPNNLHLDKLFNQPFSTKGEQRGLGLLNARSILNKYDHITMNTRIEKDWFIQEIQIGQRS</sequence>
<name>A0A072NWG4_SCHAZ</name>
<dbReference type="EMBL" id="JJRY01000013">
    <property type="protein sequence ID" value="KEF37575.1"/>
    <property type="molecule type" value="Genomic_DNA"/>
</dbReference>
<dbReference type="PANTHER" id="PTHR40448:SF1">
    <property type="entry name" value="TWO-COMPONENT SENSOR HISTIDINE KINASE"/>
    <property type="match status" value="1"/>
</dbReference>
<dbReference type="GO" id="GO:0000155">
    <property type="term" value="F:phosphorelay sensor kinase activity"/>
    <property type="evidence" value="ECO:0007669"/>
    <property type="project" value="InterPro"/>
</dbReference>
<feature type="transmembrane region" description="Helical" evidence="4">
    <location>
        <begin position="73"/>
        <end position="93"/>
    </location>
</feature>
<keyword evidence="2 6" id="KW-0808">Transferase</keyword>
<dbReference type="Proteomes" id="UP000027936">
    <property type="component" value="Unassembled WGS sequence"/>
</dbReference>
<comment type="caution">
    <text evidence="6">The sequence shown here is derived from an EMBL/GenBank/DDBJ whole genome shotgun (WGS) entry which is preliminary data.</text>
</comment>
<dbReference type="EC" id="2.7.13.-" evidence="6"/>
<feature type="transmembrane region" description="Helical" evidence="4">
    <location>
        <begin position="44"/>
        <end position="66"/>
    </location>
</feature>